<evidence type="ECO:0000313" key="3">
    <source>
        <dbReference type="EnsemblPlants" id="KEH19617"/>
    </source>
</evidence>
<reference evidence="3" key="3">
    <citation type="submission" date="2015-04" db="UniProtKB">
        <authorList>
            <consortium name="EnsemblPlants"/>
        </authorList>
    </citation>
    <scope>IDENTIFICATION</scope>
    <source>
        <strain evidence="3">cv. Jemalong A17</strain>
    </source>
</reference>
<feature type="transmembrane region" description="Helical" evidence="1">
    <location>
        <begin position="44"/>
        <end position="64"/>
    </location>
</feature>
<proteinExistence type="predicted"/>
<dbReference type="EnsemblPlants" id="KEH19617">
    <property type="protein sequence ID" value="KEH19617"/>
    <property type="gene ID" value="MTR_8g465130"/>
</dbReference>
<accession>A0A072TQC9</accession>
<gene>
    <name evidence="2" type="ordered locus">MTR_8g465130</name>
</gene>
<dbReference type="HOGENOM" id="CLU_1654790_0_0_1"/>
<organism evidence="2 4">
    <name type="scientific">Medicago truncatula</name>
    <name type="common">Barrel medic</name>
    <name type="synonym">Medicago tribuloides</name>
    <dbReference type="NCBI Taxonomy" id="3880"/>
    <lineage>
        <taxon>Eukaryota</taxon>
        <taxon>Viridiplantae</taxon>
        <taxon>Streptophyta</taxon>
        <taxon>Embryophyta</taxon>
        <taxon>Tracheophyta</taxon>
        <taxon>Spermatophyta</taxon>
        <taxon>Magnoliopsida</taxon>
        <taxon>eudicotyledons</taxon>
        <taxon>Gunneridae</taxon>
        <taxon>Pentapetalae</taxon>
        <taxon>rosids</taxon>
        <taxon>fabids</taxon>
        <taxon>Fabales</taxon>
        <taxon>Fabaceae</taxon>
        <taxon>Papilionoideae</taxon>
        <taxon>50 kb inversion clade</taxon>
        <taxon>NPAAA clade</taxon>
        <taxon>Hologalegina</taxon>
        <taxon>IRL clade</taxon>
        <taxon>Trifolieae</taxon>
        <taxon>Medicago</taxon>
    </lineage>
</organism>
<dbReference type="EMBL" id="CM001224">
    <property type="protein sequence ID" value="KEH19617.1"/>
    <property type="molecule type" value="Genomic_DNA"/>
</dbReference>
<keyword evidence="1" id="KW-1133">Transmembrane helix</keyword>
<evidence type="ECO:0000313" key="4">
    <source>
        <dbReference type="Proteomes" id="UP000002051"/>
    </source>
</evidence>
<keyword evidence="4" id="KW-1185">Reference proteome</keyword>
<evidence type="ECO:0000256" key="1">
    <source>
        <dbReference type="SAM" id="Phobius"/>
    </source>
</evidence>
<keyword evidence="1 2" id="KW-0812">Transmembrane</keyword>
<reference evidence="2 4" key="2">
    <citation type="journal article" date="2014" name="BMC Genomics">
        <title>An improved genome release (version Mt4.0) for the model legume Medicago truncatula.</title>
        <authorList>
            <person name="Tang H."/>
            <person name="Krishnakumar V."/>
            <person name="Bidwell S."/>
            <person name="Rosen B."/>
            <person name="Chan A."/>
            <person name="Zhou S."/>
            <person name="Gentzbittel L."/>
            <person name="Childs K.L."/>
            <person name="Yandell M."/>
            <person name="Gundlach H."/>
            <person name="Mayer K.F."/>
            <person name="Schwartz D.C."/>
            <person name="Town C.D."/>
        </authorList>
    </citation>
    <scope>GENOME REANNOTATION</scope>
    <source>
        <strain evidence="2">A17</strain>
        <strain evidence="3 4">cv. Jemalong A17</strain>
    </source>
</reference>
<protein>
    <submittedName>
        <fullName evidence="2">Transmembrane protein, putative</fullName>
    </submittedName>
</protein>
<name>A0A072TQC9_MEDTR</name>
<reference evidence="2 4" key="1">
    <citation type="journal article" date="2011" name="Nature">
        <title>The Medicago genome provides insight into the evolution of rhizobial symbioses.</title>
        <authorList>
            <person name="Young N.D."/>
            <person name="Debelle F."/>
            <person name="Oldroyd G.E."/>
            <person name="Geurts R."/>
            <person name="Cannon S.B."/>
            <person name="Udvardi M.K."/>
            <person name="Benedito V.A."/>
            <person name="Mayer K.F."/>
            <person name="Gouzy J."/>
            <person name="Schoof H."/>
            <person name="Van de Peer Y."/>
            <person name="Proost S."/>
            <person name="Cook D.R."/>
            <person name="Meyers B.C."/>
            <person name="Spannagl M."/>
            <person name="Cheung F."/>
            <person name="De Mita S."/>
            <person name="Krishnakumar V."/>
            <person name="Gundlach H."/>
            <person name="Zhou S."/>
            <person name="Mudge J."/>
            <person name="Bharti A.K."/>
            <person name="Murray J.D."/>
            <person name="Naoumkina M.A."/>
            <person name="Rosen B."/>
            <person name="Silverstein K.A."/>
            <person name="Tang H."/>
            <person name="Rombauts S."/>
            <person name="Zhao P.X."/>
            <person name="Zhou P."/>
            <person name="Barbe V."/>
            <person name="Bardou P."/>
            <person name="Bechner M."/>
            <person name="Bellec A."/>
            <person name="Berger A."/>
            <person name="Berges H."/>
            <person name="Bidwell S."/>
            <person name="Bisseling T."/>
            <person name="Choisne N."/>
            <person name="Couloux A."/>
            <person name="Denny R."/>
            <person name="Deshpande S."/>
            <person name="Dai X."/>
            <person name="Doyle J.J."/>
            <person name="Dudez A.M."/>
            <person name="Farmer A.D."/>
            <person name="Fouteau S."/>
            <person name="Franken C."/>
            <person name="Gibelin C."/>
            <person name="Gish J."/>
            <person name="Goldstein S."/>
            <person name="Gonzalez A.J."/>
            <person name="Green P.J."/>
            <person name="Hallab A."/>
            <person name="Hartog M."/>
            <person name="Hua A."/>
            <person name="Humphray S.J."/>
            <person name="Jeong D.H."/>
            <person name="Jing Y."/>
            <person name="Jocker A."/>
            <person name="Kenton S.M."/>
            <person name="Kim D.J."/>
            <person name="Klee K."/>
            <person name="Lai H."/>
            <person name="Lang C."/>
            <person name="Lin S."/>
            <person name="Macmil S.L."/>
            <person name="Magdelenat G."/>
            <person name="Matthews L."/>
            <person name="McCorrison J."/>
            <person name="Monaghan E.L."/>
            <person name="Mun J.H."/>
            <person name="Najar F.Z."/>
            <person name="Nicholson C."/>
            <person name="Noirot C."/>
            <person name="O'Bleness M."/>
            <person name="Paule C.R."/>
            <person name="Poulain J."/>
            <person name="Prion F."/>
            <person name="Qin B."/>
            <person name="Qu C."/>
            <person name="Retzel E.F."/>
            <person name="Riddle C."/>
            <person name="Sallet E."/>
            <person name="Samain S."/>
            <person name="Samson N."/>
            <person name="Sanders I."/>
            <person name="Saurat O."/>
            <person name="Scarpelli C."/>
            <person name="Schiex T."/>
            <person name="Segurens B."/>
            <person name="Severin A.J."/>
            <person name="Sherrier D.J."/>
            <person name="Shi R."/>
            <person name="Sims S."/>
            <person name="Singer S.R."/>
            <person name="Sinharoy S."/>
            <person name="Sterck L."/>
            <person name="Viollet A."/>
            <person name="Wang B.B."/>
            <person name="Wang K."/>
            <person name="Wang M."/>
            <person name="Wang X."/>
            <person name="Warfsmann J."/>
            <person name="Weissenbach J."/>
            <person name="White D.D."/>
            <person name="White J.D."/>
            <person name="Wiley G.B."/>
            <person name="Wincker P."/>
            <person name="Xing Y."/>
            <person name="Yang L."/>
            <person name="Yao Z."/>
            <person name="Ying F."/>
            <person name="Zhai J."/>
            <person name="Zhou L."/>
            <person name="Zuber A."/>
            <person name="Denarie J."/>
            <person name="Dixon R.A."/>
            <person name="May G.D."/>
            <person name="Schwartz D.C."/>
            <person name="Rogers J."/>
            <person name="Quetier F."/>
            <person name="Town C.D."/>
            <person name="Roe B.A."/>
        </authorList>
    </citation>
    <scope>NUCLEOTIDE SEQUENCE [LARGE SCALE GENOMIC DNA]</scope>
    <source>
        <strain evidence="2">A17</strain>
        <strain evidence="3 4">cv. Jemalong A17</strain>
    </source>
</reference>
<dbReference type="AlphaFoldDB" id="A0A072TQC9"/>
<sequence length="160" mass="18365">MDCWKYLLSDLFLFLSGCTLKHFPGCYNSGKIMDGFVWLDDFGSFRLLCTNLLVTVFGVMFPFYQIDLDMELSFQVDMEHKNSSKLNLNKYMYQQQEENAAQKQKKKKKLECLESKTEPATTGIVLGQKTPSNRINSAATEPRSLKHALATLKYTPIWGL</sequence>
<evidence type="ECO:0000313" key="2">
    <source>
        <dbReference type="EMBL" id="KEH19617.1"/>
    </source>
</evidence>
<keyword evidence="1" id="KW-0472">Membrane</keyword>
<dbReference type="Proteomes" id="UP000002051">
    <property type="component" value="Chromosome 8"/>
</dbReference>